<evidence type="ECO:0000313" key="4">
    <source>
        <dbReference type="EMBL" id="MCZ3622172.1"/>
    </source>
</evidence>
<keyword evidence="2" id="KW-0812">Transmembrane</keyword>
<evidence type="ECO:0000256" key="2">
    <source>
        <dbReference type="SAM" id="Phobius"/>
    </source>
</evidence>
<evidence type="ECO:0000313" key="7">
    <source>
        <dbReference type="Proteomes" id="UP001211566"/>
    </source>
</evidence>
<dbReference type="Proteomes" id="UP001211420">
    <property type="component" value="Unassembled WGS sequence"/>
</dbReference>
<dbReference type="PANTHER" id="PTHR36435">
    <property type="entry name" value="SLR1288 PROTEIN"/>
    <property type="match status" value="1"/>
</dbReference>
<comment type="caution">
    <text evidence="5">The sequence shown here is derived from an EMBL/GenBank/DDBJ whole genome shotgun (WGS) entry which is preliminary data.</text>
</comment>
<evidence type="ECO:0000313" key="5">
    <source>
        <dbReference type="EMBL" id="MCZ9678063.1"/>
    </source>
</evidence>
<dbReference type="AlphaFoldDB" id="A0AAW5WX09"/>
<dbReference type="GO" id="GO:0008237">
    <property type="term" value="F:metallopeptidase activity"/>
    <property type="evidence" value="ECO:0007669"/>
    <property type="project" value="UniProtKB-KW"/>
</dbReference>
<feature type="domain" description="CAAX prenyl protease 2/Lysostaphin resistance protein A-like" evidence="3">
    <location>
        <begin position="111"/>
        <end position="207"/>
    </location>
</feature>
<keyword evidence="5" id="KW-0482">Metalloprotease</keyword>
<feature type="transmembrane region" description="Helical" evidence="2">
    <location>
        <begin position="9"/>
        <end position="30"/>
    </location>
</feature>
<name>A0AAW5WX09_9LACO</name>
<keyword evidence="2" id="KW-1133">Transmembrane helix</keyword>
<sequence>MKGNSLKAVLVNWAIVLICFTIISIGLMLLEEFLIEIHYLPVDSWIAILLRYILAVSLLCLFNKQIMQVQFSFEFKLSKLILTSWLIALIYVFYNLTSSNLELKASHQITSFLFCLGPGIFEEIWFRGIIFQNLRKISKTNQLFLPILLSSFLFAVTHLLVPDFLDLSALMRQAIGAFASGILYAVAYLASRNLALPMMMHFSANLLSFFGAGNPFLPAKVNDLLFYQLNDWQYTFVEVATELGLALLILRLYYFEK</sequence>
<protein>
    <submittedName>
        <fullName evidence="5">CPBP family intramembrane metalloprotease</fullName>
    </submittedName>
</protein>
<keyword evidence="5" id="KW-0645">Protease</keyword>
<dbReference type="EMBL" id="JAKHPW010000003">
    <property type="protein sequence ID" value="MCZ3622172.1"/>
    <property type="molecule type" value="Genomic_DNA"/>
</dbReference>
<comment type="similarity">
    <text evidence="1">Belongs to the UPF0177 family.</text>
</comment>
<evidence type="ECO:0000313" key="6">
    <source>
        <dbReference type="Proteomes" id="UP001211420"/>
    </source>
</evidence>
<organism evidence="5 7">
    <name type="scientific">Lactobacillus mulieris</name>
    <dbReference type="NCBI Taxonomy" id="2508708"/>
    <lineage>
        <taxon>Bacteria</taxon>
        <taxon>Bacillati</taxon>
        <taxon>Bacillota</taxon>
        <taxon>Bacilli</taxon>
        <taxon>Lactobacillales</taxon>
        <taxon>Lactobacillaceae</taxon>
        <taxon>Lactobacillus</taxon>
    </lineage>
</organism>
<evidence type="ECO:0000259" key="3">
    <source>
        <dbReference type="Pfam" id="PF02517"/>
    </source>
</evidence>
<dbReference type="Proteomes" id="UP001211566">
    <property type="component" value="Unassembled WGS sequence"/>
</dbReference>
<dbReference type="Pfam" id="PF02517">
    <property type="entry name" value="Rce1-like"/>
    <property type="match status" value="1"/>
</dbReference>
<feature type="transmembrane region" description="Helical" evidence="2">
    <location>
        <begin position="75"/>
        <end position="94"/>
    </location>
</feature>
<accession>A0AAW5WX09</accession>
<dbReference type="GO" id="GO:0080120">
    <property type="term" value="P:CAAX-box protein maturation"/>
    <property type="evidence" value="ECO:0007669"/>
    <property type="project" value="UniProtKB-ARBA"/>
</dbReference>
<dbReference type="InterPro" id="IPR003675">
    <property type="entry name" value="Rce1/LyrA-like_dom"/>
</dbReference>
<dbReference type="EMBL" id="JAKHEY010000003">
    <property type="protein sequence ID" value="MCZ9678063.1"/>
    <property type="molecule type" value="Genomic_DNA"/>
</dbReference>
<gene>
    <name evidence="4" type="ORF">L2772_04715</name>
    <name evidence="5" type="ORF">L2Z99_03065</name>
</gene>
<keyword evidence="6" id="KW-1185">Reference proteome</keyword>
<keyword evidence="2" id="KW-0472">Membrane</keyword>
<reference evidence="4 6" key="2">
    <citation type="submission" date="2022-01" db="EMBL/GenBank/DDBJ databases">
        <title>VMRC isolate genome collection.</title>
        <authorList>
            <person name="France M."/>
            <person name="Rutt L."/>
            <person name="Humphrys M."/>
            <person name="Ravel J."/>
        </authorList>
    </citation>
    <scope>NUCLEOTIDE SEQUENCE [LARGE SCALE GENOMIC DNA]</scope>
    <source>
        <strain evidence="4 6">C0172B4</strain>
    </source>
</reference>
<dbReference type="PANTHER" id="PTHR36435:SF1">
    <property type="entry name" value="CAAX AMINO TERMINAL PROTEASE FAMILY PROTEIN"/>
    <property type="match status" value="1"/>
</dbReference>
<reference evidence="5" key="1">
    <citation type="submission" date="2022-01" db="EMBL/GenBank/DDBJ databases">
        <title>STING isolate genome collection.</title>
        <authorList>
            <person name="France M."/>
            <person name="Rutt L."/>
            <person name="Humphrys M."/>
            <person name="Ravel J."/>
        </authorList>
    </citation>
    <scope>NUCLEOTIDE SEQUENCE</scope>
    <source>
        <strain evidence="5">C0081E5</strain>
    </source>
</reference>
<feature type="transmembrane region" description="Helical" evidence="2">
    <location>
        <begin position="109"/>
        <end position="131"/>
    </location>
</feature>
<feature type="transmembrane region" description="Helical" evidence="2">
    <location>
        <begin position="194"/>
        <end position="212"/>
    </location>
</feature>
<dbReference type="GO" id="GO:0004175">
    <property type="term" value="F:endopeptidase activity"/>
    <property type="evidence" value="ECO:0007669"/>
    <property type="project" value="UniProtKB-ARBA"/>
</dbReference>
<feature type="transmembrane region" description="Helical" evidence="2">
    <location>
        <begin position="143"/>
        <end position="161"/>
    </location>
</feature>
<feature type="transmembrane region" description="Helical" evidence="2">
    <location>
        <begin position="232"/>
        <end position="254"/>
    </location>
</feature>
<feature type="transmembrane region" description="Helical" evidence="2">
    <location>
        <begin position="42"/>
        <end position="63"/>
    </location>
</feature>
<dbReference type="RefSeq" id="WP_269254705.1">
    <property type="nucleotide sequence ID" value="NZ_JAKHEY010000003.1"/>
</dbReference>
<dbReference type="InterPro" id="IPR052710">
    <property type="entry name" value="CAAX_protease"/>
</dbReference>
<keyword evidence="5" id="KW-0378">Hydrolase</keyword>
<feature type="transmembrane region" description="Helical" evidence="2">
    <location>
        <begin position="167"/>
        <end position="187"/>
    </location>
</feature>
<evidence type="ECO:0000256" key="1">
    <source>
        <dbReference type="ARBA" id="ARBA00009067"/>
    </source>
</evidence>
<proteinExistence type="inferred from homology"/>